<protein>
    <submittedName>
        <fullName evidence="5">Hydroxypyruvate isomerase</fullName>
    </submittedName>
</protein>
<evidence type="ECO:0000313" key="6">
    <source>
        <dbReference type="Proteomes" id="UP000321750"/>
    </source>
</evidence>
<dbReference type="SUPFAM" id="SSF51658">
    <property type="entry name" value="Xylose isomerase-like"/>
    <property type="match status" value="1"/>
</dbReference>
<dbReference type="InterPro" id="IPR050417">
    <property type="entry name" value="Sugar_Epim/Isomerase"/>
</dbReference>
<dbReference type="InterPro" id="IPR017643">
    <property type="entry name" value="Hydroxypyruvate_isomerase"/>
</dbReference>
<dbReference type="AlphaFoldDB" id="A0A512JGJ7"/>
<dbReference type="GO" id="GO:0008903">
    <property type="term" value="F:hydroxypyruvate isomerase activity"/>
    <property type="evidence" value="ECO:0007669"/>
    <property type="project" value="TreeGrafter"/>
</dbReference>
<feature type="active site" description="Proton donor/acceptor" evidence="3">
    <location>
        <position position="143"/>
    </location>
</feature>
<dbReference type="InterPro" id="IPR053398">
    <property type="entry name" value="HPT_OtnI_isomerases"/>
</dbReference>
<dbReference type="RefSeq" id="WP_147045424.1">
    <property type="nucleotide sequence ID" value="NZ_BJZV01000004.1"/>
</dbReference>
<accession>A0A512JGJ7</accession>
<proteinExistence type="inferred from homology"/>
<dbReference type="EMBL" id="BJZV01000004">
    <property type="protein sequence ID" value="GEP09085.1"/>
    <property type="molecule type" value="Genomic_DNA"/>
</dbReference>
<evidence type="ECO:0000256" key="2">
    <source>
        <dbReference type="PIRNR" id="PIRNR006241"/>
    </source>
</evidence>
<dbReference type="NCBIfam" id="NF043033">
    <property type="entry name" value="OxoTetrIsom"/>
    <property type="match status" value="1"/>
</dbReference>
<gene>
    <name evidence="5" type="ORF">MGN01_09300</name>
</gene>
<dbReference type="InterPro" id="IPR013022">
    <property type="entry name" value="Xyl_isomerase-like_TIM-brl"/>
</dbReference>
<evidence type="ECO:0000256" key="3">
    <source>
        <dbReference type="PIRSR" id="PIRSR006241-50"/>
    </source>
</evidence>
<dbReference type="FunFam" id="3.20.20.150:FF:000007">
    <property type="entry name" value="Hydroxypyruvate isomerase"/>
    <property type="match status" value="1"/>
</dbReference>
<dbReference type="InterPro" id="IPR036237">
    <property type="entry name" value="Xyl_isomerase-like_sf"/>
</dbReference>
<comment type="caution">
    <text evidence="5">The sequence shown here is derived from an EMBL/GenBank/DDBJ whole genome shotgun (WGS) entry which is preliminary data.</text>
</comment>
<evidence type="ECO:0000313" key="5">
    <source>
        <dbReference type="EMBL" id="GEP09085.1"/>
    </source>
</evidence>
<dbReference type="Pfam" id="PF01261">
    <property type="entry name" value="AP_endonuc_2"/>
    <property type="match status" value="1"/>
</dbReference>
<keyword evidence="6" id="KW-1185">Reference proteome</keyword>
<evidence type="ECO:0000259" key="4">
    <source>
        <dbReference type="Pfam" id="PF01261"/>
    </source>
</evidence>
<keyword evidence="1 2" id="KW-0413">Isomerase</keyword>
<dbReference type="OrthoDB" id="9786584at2"/>
<dbReference type="GO" id="GO:0046487">
    <property type="term" value="P:glyoxylate metabolic process"/>
    <property type="evidence" value="ECO:0007669"/>
    <property type="project" value="TreeGrafter"/>
</dbReference>
<comment type="similarity">
    <text evidence="2">Belongs to the hyi family.</text>
</comment>
<sequence length="263" mass="28935">MPRFAANLSLLFSENSFLDRFEQAAEAGFEAVEIQFPYEAPKEAIAERLSRHDLTCVLHNLPPGDWEAGERGIAILPERVSEFRDGVGRAIDYATTLGCTRLNCLAGLAPEGISRTRLRDTFLDNLTFAAAELERAGIRLVIEAINTRDMPGFFLTGTAQALDLIAETGSANLFVQYDVYHMRMMGEDPGAAIAAHLGQISHIQVADAPGRHEPGSGAIDFSSLFEWLDRIGYDGWVGAEYRPAARTQDGLDWFAPYRTRPAA</sequence>
<evidence type="ECO:0000256" key="1">
    <source>
        <dbReference type="ARBA" id="ARBA00023235"/>
    </source>
</evidence>
<dbReference type="NCBIfam" id="TIGR03234">
    <property type="entry name" value="OH-pyruv-isom"/>
    <property type="match status" value="1"/>
</dbReference>
<dbReference type="Proteomes" id="UP000321750">
    <property type="component" value="Unassembled WGS sequence"/>
</dbReference>
<dbReference type="InterPro" id="IPR026040">
    <property type="entry name" value="HyI-like"/>
</dbReference>
<dbReference type="PANTHER" id="PTHR43489:SF6">
    <property type="entry name" value="HYDROXYPYRUVATE ISOMERASE-RELATED"/>
    <property type="match status" value="1"/>
</dbReference>
<dbReference type="Gene3D" id="3.20.20.150">
    <property type="entry name" value="Divalent-metal-dependent TIM barrel enzymes"/>
    <property type="match status" value="1"/>
</dbReference>
<dbReference type="PANTHER" id="PTHR43489">
    <property type="entry name" value="ISOMERASE"/>
    <property type="match status" value="1"/>
</dbReference>
<feature type="active site" description="Proton donor/acceptor" evidence="3">
    <location>
        <position position="240"/>
    </location>
</feature>
<keyword evidence="5" id="KW-0670">Pyruvate</keyword>
<dbReference type="PIRSF" id="PIRSF006241">
    <property type="entry name" value="HyI"/>
    <property type="match status" value="1"/>
</dbReference>
<name>A0A512JGJ7_9HYPH</name>
<feature type="domain" description="Xylose isomerase-like TIM barrel" evidence="4">
    <location>
        <begin position="21"/>
        <end position="255"/>
    </location>
</feature>
<organism evidence="5 6">
    <name type="scientific">Methylobacterium gnaphalii</name>
    <dbReference type="NCBI Taxonomy" id="1010610"/>
    <lineage>
        <taxon>Bacteria</taxon>
        <taxon>Pseudomonadati</taxon>
        <taxon>Pseudomonadota</taxon>
        <taxon>Alphaproteobacteria</taxon>
        <taxon>Hyphomicrobiales</taxon>
        <taxon>Methylobacteriaceae</taxon>
        <taxon>Methylobacterium</taxon>
    </lineage>
</organism>
<reference evidence="5 6" key="1">
    <citation type="submission" date="2019-07" db="EMBL/GenBank/DDBJ databases">
        <title>Whole genome shotgun sequence of Methylobacterium gnaphalii NBRC 107716.</title>
        <authorList>
            <person name="Hosoyama A."/>
            <person name="Uohara A."/>
            <person name="Ohji S."/>
            <person name="Ichikawa N."/>
        </authorList>
    </citation>
    <scope>NUCLEOTIDE SEQUENCE [LARGE SCALE GENOMIC DNA]</scope>
    <source>
        <strain evidence="5 6">NBRC 107716</strain>
    </source>
</reference>